<gene>
    <name evidence="1" type="ORF">RM545_04155</name>
</gene>
<sequence>MDKNENIKNFPQGKVVIALPVRAKYSALEELLRKKLIGEKIKKENDGKISTYAEIMDVAMERSLEEEYDLVLELKLRALTSLFRNKEGRLLVKLAIDFNEEEQVVTIRDYNLDGNTGNWLLNNFLESVANIFMYNKLKEKMRFELLPLIRKQLENINDKLQDKIEPKKGIFVFGDLENIRVREIIPQEKHLLVKVDIEGMANVEIENLEF</sequence>
<dbReference type="Proteomes" id="UP001245285">
    <property type="component" value="Unassembled WGS sequence"/>
</dbReference>
<name>A0ABU3CHW6_9FLAO</name>
<keyword evidence="2" id="KW-1185">Reference proteome</keyword>
<evidence type="ECO:0000313" key="2">
    <source>
        <dbReference type="Proteomes" id="UP001245285"/>
    </source>
</evidence>
<dbReference type="EMBL" id="JAVRHO010000004">
    <property type="protein sequence ID" value="MDT0645871.1"/>
    <property type="molecule type" value="Genomic_DNA"/>
</dbReference>
<accession>A0ABU3CHW6</accession>
<protein>
    <submittedName>
        <fullName evidence="1">DUF4403 family protein</fullName>
    </submittedName>
</protein>
<dbReference type="InterPro" id="IPR025515">
    <property type="entry name" value="DUF4403"/>
</dbReference>
<reference evidence="1 2" key="1">
    <citation type="submission" date="2023-09" db="EMBL/GenBank/DDBJ databases">
        <authorList>
            <person name="Rey-Velasco X."/>
        </authorList>
    </citation>
    <scope>NUCLEOTIDE SEQUENCE [LARGE SCALE GENOMIC DNA]</scope>
    <source>
        <strain evidence="1 2">F260</strain>
    </source>
</reference>
<dbReference type="RefSeq" id="WP_311494052.1">
    <property type="nucleotide sequence ID" value="NZ_JAVRHO010000004.1"/>
</dbReference>
<comment type="caution">
    <text evidence="1">The sequence shown here is derived from an EMBL/GenBank/DDBJ whole genome shotgun (WGS) entry which is preliminary data.</text>
</comment>
<dbReference type="Pfam" id="PF14356">
    <property type="entry name" value="DUF4403"/>
    <property type="match status" value="1"/>
</dbReference>
<proteinExistence type="predicted"/>
<evidence type="ECO:0000313" key="1">
    <source>
        <dbReference type="EMBL" id="MDT0645871.1"/>
    </source>
</evidence>
<organism evidence="1 2">
    <name type="scientific">Autumnicola lenta</name>
    <dbReference type="NCBI Taxonomy" id="3075593"/>
    <lineage>
        <taxon>Bacteria</taxon>
        <taxon>Pseudomonadati</taxon>
        <taxon>Bacteroidota</taxon>
        <taxon>Flavobacteriia</taxon>
        <taxon>Flavobacteriales</taxon>
        <taxon>Flavobacteriaceae</taxon>
        <taxon>Autumnicola</taxon>
    </lineage>
</organism>